<feature type="compositionally biased region" description="Basic and acidic residues" evidence="1">
    <location>
        <begin position="178"/>
        <end position="190"/>
    </location>
</feature>
<dbReference type="InterPro" id="IPR036770">
    <property type="entry name" value="Ankyrin_rpt-contain_sf"/>
</dbReference>
<evidence type="ECO:0000256" key="1">
    <source>
        <dbReference type="SAM" id="MobiDB-lite"/>
    </source>
</evidence>
<evidence type="ECO:0000313" key="2">
    <source>
        <dbReference type="EMBL" id="QYA18773.1"/>
    </source>
</evidence>
<dbReference type="PROSITE" id="PS50297">
    <property type="entry name" value="ANK_REP_REGION"/>
    <property type="match status" value="1"/>
</dbReference>
<dbReference type="Gene3D" id="1.25.40.20">
    <property type="entry name" value="Ankyrin repeat-containing domain"/>
    <property type="match status" value="1"/>
</dbReference>
<proteinExistence type="predicted"/>
<feature type="compositionally biased region" description="Basic and acidic residues" evidence="1">
    <location>
        <begin position="303"/>
        <end position="313"/>
    </location>
</feature>
<feature type="region of interest" description="Disordered" evidence="1">
    <location>
        <begin position="178"/>
        <end position="197"/>
    </location>
</feature>
<sequence length="313" mass="34945">MQMLDETLQTSKVKIQYIPQNLSYPKVGYILASTNIADIRLLSVEFHPDPKTIQFQNLLKTIEKMILDFLLEDEKLGRNISASLTDGSTRLHWISLLPFIKLAEFWLKHIAVDIADNYGTTPLYVAALNSNSLMYNYLVQRGANPRKEHPLTHKTPEEVLKSRLDSLFIEVPKDLKRAREETEVEPELHPKKAQRRGSFQMLTYNQLPLEPLALSSIPQPGYTTSSVPSSPLAKLALSPSSPVSFGATSPAHFSNASSPRGSSTTTTSLSPRNFHHAPSLPPSVLKPVGIRPKSPMLTTHLTNLEETKPEPHQ</sequence>
<reference evidence="2" key="1">
    <citation type="submission" date="2021-06" db="EMBL/GenBank/DDBJ databases">
        <authorList>
            <person name="Rolland C."/>
        </authorList>
    </citation>
    <scope>NUCLEOTIDE SEQUENCE</scope>
    <source>
        <strain evidence="2">347.936635</strain>
    </source>
</reference>
<dbReference type="EMBL" id="MZ420154">
    <property type="protein sequence ID" value="QYA18773.1"/>
    <property type="molecule type" value="Genomic_DNA"/>
</dbReference>
<organism evidence="2">
    <name type="scientific">Clandestinovirus</name>
    <dbReference type="NCBI Taxonomy" id="2831644"/>
    <lineage>
        <taxon>Viruses</taxon>
    </lineage>
</organism>
<feature type="compositionally biased region" description="Low complexity" evidence="1">
    <location>
        <begin position="257"/>
        <end position="272"/>
    </location>
</feature>
<name>A0A8F8PK90_9VIRU</name>
<gene>
    <name evidence="2" type="ORF">KOM_12_505</name>
</gene>
<dbReference type="InterPro" id="IPR002110">
    <property type="entry name" value="Ankyrin_rpt"/>
</dbReference>
<dbReference type="PROSITE" id="PS50088">
    <property type="entry name" value="ANK_REPEAT"/>
    <property type="match status" value="1"/>
</dbReference>
<dbReference type="SUPFAM" id="SSF48403">
    <property type="entry name" value="Ankyrin repeat"/>
    <property type="match status" value="1"/>
</dbReference>
<accession>A0A8F8PK90</accession>
<feature type="region of interest" description="Disordered" evidence="1">
    <location>
        <begin position="251"/>
        <end position="313"/>
    </location>
</feature>
<protein>
    <submittedName>
        <fullName evidence="2">Ankyrin repeat protein</fullName>
    </submittedName>
</protein>
<dbReference type="SMART" id="SM00248">
    <property type="entry name" value="ANK"/>
    <property type="match status" value="2"/>
</dbReference>